<evidence type="ECO:0000313" key="3">
    <source>
        <dbReference type="Proteomes" id="UP000019666"/>
    </source>
</evidence>
<accession>A0A017HQS2</accession>
<feature type="domain" description="Metallo-beta-lactamase" evidence="1">
    <location>
        <begin position="23"/>
        <end position="196"/>
    </location>
</feature>
<dbReference type="InterPro" id="IPR036388">
    <property type="entry name" value="WH-like_DNA-bd_sf"/>
</dbReference>
<comment type="caution">
    <text evidence="2">The sequence shown here is derived from an EMBL/GenBank/DDBJ whole genome shotgun (WGS) entry which is preliminary data.</text>
</comment>
<keyword evidence="3" id="KW-1185">Reference proteome</keyword>
<dbReference type="PANTHER" id="PTHR23131">
    <property type="entry name" value="ENDORIBONUCLEASE LACTB2"/>
    <property type="match status" value="1"/>
</dbReference>
<dbReference type="Pfam" id="PF00753">
    <property type="entry name" value="Lactamase_B"/>
    <property type="match status" value="1"/>
</dbReference>
<dbReference type="EMBL" id="AOSK01000041">
    <property type="protein sequence ID" value="EYD76665.1"/>
    <property type="molecule type" value="Genomic_DNA"/>
</dbReference>
<gene>
    <name evidence="2" type="ORF">Rumeso_01623</name>
</gene>
<dbReference type="STRING" id="442562.Rumeso_01623"/>
<dbReference type="Proteomes" id="UP000019666">
    <property type="component" value="Unassembled WGS sequence"/>
</dbReference>
<dbReference type="InterPro" id="IPR001279">
    <property type="entry name" value="Metallo-B-lactamas"/>
</dbReference>
<dbReference type="HOGENOM" id="CLU_048478_2_1_5"/>
<evidence type="ECO:0000259" key="1">
    <source>
        <dbReference type="SMART" id="SM00849"/>
    </source>
</evidence>
<dbReference type="AlphaFoldDB" id="A0A017HQS2"/>
<dbReference type="RefSeq" id="WP_037277144.1">
    <property type="nucleotide sequence ID" value="NZ_KK088521.1"/>
</dbReference>
<dbReference type="PANTHER" id="PTHR23131:SF0">
    <property type="entry name" value="ENDORIBONUCLEASE LACTB2"/>
    <property type="match status" value="1"/>
</dbReference>
<dbReference type="CDD" id="cd16278">
    <property type="entry name" value="metallo-hydrolase-like_MBL-fold"/>
    <property type="match status" value="1"/>
</dbReference>
<dbReference type="SMART" id="SM00849">
    <property type="entry name" value="Lactamase_B"/>
    <property type="match status" value="1"/>
</dbReference>
<sequence>MEIVEPDLGRVVAPNPSPLTAEGTNTWLLGTSEVAVIDPGPDDAGHLEAVLAALDGRPVVAILVTHAHLDHSALAPALSVRTGAPVLAFGDARAGWRPVPEAVGGGRGVDWGFRPDRLLRDGEEVGGHGWRLRAWHTPGHMGNHLCLDDGRRLFTGDHAMGFATSLVSPPEGDMGDYVDSLDRLIGLGPRMLLPGHGAMVEHGPERLRALREHRRQREKEIVEALGIGPATVGEIAARLYAGLAVGLLRAAERNVLAHLIDLSRRGVVAPVGALSRVAAFRRV</sequence>
<proteinExistence type="predicted"/>
<name>A0A017HQS2_9RHOB</name>
<dbReference type="InterPro" id="IPR036866">
    <property type="entry name" value="RibonucZ/Hydroxyglut_hydro"/>
</dbReference>
<dbReference type="PATRIC" id="fig|442562.3.peg.1607"/>
<dbReference type="Gene3D" id="3.60.15.10">
    <property type="entry name" value="Ribonuclease Z/Hydroxyacylglutathione hydrolase-like"/>
    <property type="match status" value="1"/>
</dbReference>
<reference evidence="2 3" key="1">
    <citation type="submission" date="2013-02" db="EMBL/GenBank/DDBJ databases">
        <authorList>
            <person name="Fiebig A."/>
            <person name="Goeker M."/>
            <person name="Klenk H.-P.P."/>
        </authorList>
    </citation>
    <scope>NUCLEOTIDE SEQUENCE [LARGE SCALE GENOMIC DNA]</scope>
    <source>
        <strain evidence="2 3">DSM 19309</strain>
    </source>
</reference>
<dbReference type="Pfam" id="PF17778">
    <property type="entry name" value="WHD_BLACT"/>
    <property type="match status" value="1"/>
</dbReference>
<dbReference type="SUPFAM" id="SSF56281">
    <property type="entry name" value="Metallo-hydrolase/oxidoreductase"/>
    <property type="match status" value="1"/>
</dbReference>
<dbReference type="Gene3D" id="1.10.10.10">
    <property type="entry name" value="Winged helix-like DNA-binding domain superfamily/Winged helix DNA-binding domain"/>
    <property type="match status" value="1"/>
</dbReference>
<dbReference type="InterPro" id="IPR050662">
    <property type="entry name" value="Sec-metab_biosynth-thioest"/>
</dbReference>
<protein>
    <submittedName>
        <fullName evidence="2">Metallo-beta-lactamase family protein</fullName>
    </submittedName>
</protein>
<organism evidence="2 3">
    <name type="scientific">Rubellimicrobium mesophilum DSM 19309</name>
    <dbReference type="NCBI Taxonomy" id="442562"/>
    <lineage>
        <taxon>Bacteria</taxon>
        <taxon>Pseudomonadati</taxon>
        <taxon>Pseudomonadota</taxon>
        <taxon>Alphaproteobacteria</taxon>
        <taxon>Rhodobacterales</taxon>
        <taxon>Roseobacteraceae</taxon>
        <taxon>Rubellimicrobium</taxon>
    </lineage>
</organism>
<dbReference type="InterPro" id="IPR041516">
    <property type="entry name" value="LACTB2_WH"/>
</dbReference>
<evidence type="ECO:0000313" key="2">
    <source>
        <dbReference type="EMBL" id="EYD76665.1"/>
    </source>
</evidence>